<keyword evidence="1" id="KW-0812">Transmembrane</keyword>
<dbReference type="Proteomes" id="UP000248987">
    <property type="component" value="Unassembled WGS sequence"/>
</dbReference>
<dbReference type="SUPFAM" id="SSF48452">
    <property type="entry name" value="TPR-like"/>
    <property type="match status" value="1"/>
</dbReference>
<dbReference type="InterPro" id="IPR011990">
    <property type="entry name" value="TPR-like_helical_dom_sf"/>
</dbReference>
<name>A0A327RUH8_9FLAO</name>
<evidence type="ECO:0000256" key="1">
    <source>
        <dbReference type="SAM" id="Phobius"/>
    </source>
</evidence>
<evidence type="ECO:0000313" key="2">
    <source>
        <dbReference type="EMBL" id="RAJ19233.1"/>
    </source>
</evidence>
<organism evidence="2 3">
    <name type="scientific">Gelidibacter algens</name>
    <dbReference type="NCBI Taxonomy" id="49280"/>
    <lineage>
        <taxon>Bacteria</taxon>
        <taxon>Pseudomonadati</taxon>
        <taxon>Bacteroidota</taxon>
        <taxon>Flavobacteriia</taxon>
        <taxon>Flavobacteriales</taxon>
        <taxon>Flavobacteriaceae</taxon>
        <taxon>Gelidibacter</taxon>
    </lineage>
</organism>
<reference evidence="2 3" key="1">
    <citation type="submission" date="2018-06" db="EMBL/GenBank/DDBJ databases">
        <title>Genomic Encyclopedia of Archaeal and Bacterial Type Strains, Phase II (KMG-II): from individual species to whole genera.</title>
        <authorList>
            <person name="Goeker M."/>
        </authorList>
    </citation>
    <scope>NUCLEOTIDE SEQUENCE [LARGE SCALE GENOMIC DNA]</scope>
    <source>
        <strain evidence="2 3">DSM 12408</strain>
    </source>
</reference>
<comment type="caution">
    <text evidence="2">The sequence shown here is derived from an EMBL/GenBank/DDBJ whole genome shotgun (WGS) entry which is preliminary data.</text>
</comment>
<dbReference type="EMBL" id="QLLQ01000022">
    <property type="protein sequence ID" value="RAJ19233.1"/>
    <property type="molecule type" value="Genomic_DNA"/>
</dbReference>
<evidence type="ECO:0000313" key="3">
    <source>
        <dbReference type="Proteomes" id="UP000248987"/>
    </source>
</evidence>
<feature type="transmembrane region" description="Helical" evidence="1">
    <location>
        <begin position="46"/>
        <end position="66"/>
    </location>
</feature>
<sequence>MNFKAFFKECRDKQILKMLSIYVVASWILLQVLAITWEPIGLPAYSVTYLIILLLIAFPIYAFYIWRFRASSGELEHIESEEEHQTNRQMFQKIYYTLLFAATLICVVSIFLIVNNKFSTVLALPVAKETSKIAVLKFGNNTGNEAYDIVGKMAADWIVHGITENQVAQVISPEIISDYSNIISARSKPEDEVSILKNYFKPSKIISGNVYLEGDNLILQASISGSDINETLIAFKNRSCNKNSPLECIEDLKQVIIGYLTTKDQPELNLQDTPPKFEAYQNVLNAKANYSNQETYIKLINKAILDDDSYFEPKVLRVGYYYNLGQYRVADSLREAINTSAFTNSRQRNLLNHYQALITGKNDKVYNTTKKEFEITPFDLQTNSGMMVVALQFVYRPEEVDSIYYEISMDGMDLQNCDYCKDRLFVKAYADIALKKYQAAINLLEPYLEITDDTYLTKPLISAYIRADKTEKLKELLSKLKFMLSNKDWTDLCLYIGNEYLLLNKKDEAMVYFKDIISSDFSTKEDRAAALYALDDFKSAKKLLEELYKENPKDINTVVKLAISEMKNNNSQKAEQLLSALNNLRSTYQYGSIDYALAQYYVSVNDKKNTFKYLKKSVGEGRLYKPETFMNDPHFLPYLNTQEFDDIMNFWK</sequence>
<dbReference type="AlphaFoldDB" id="A0A327RUH8"/>
<keyword evidence="1" id="KW-1133">Transmembrane helix</keyword>
<dbReference type="Gene3D" id="1.25.40.10">
    <property type="entry name" value="Tetratricopeptide repeat domain"/>
    <property type="match status" value="1"/>
</dbReference>
<dbReference type="Pfam" id="PF14559">
    <property type="entry name" value="TPR_19"/>
    <property type="match status" value="1"/>
</dbReference>
<keyword evidence="1" id="KW-0472">Membrane</keyword>
<accession>A0A327RUH8</accession>
<feature type="transmembrane region" description="Helical" evidence="1">
    <location>
        <begin position="94"/>
        <end position="114"/>
    </location>
</feature>
<protein>
    <submittedName>
        <fullName evidence="2">Tetratricopeptide repeat protein</fullName>
    </submittedName>
</protein>
<dbReference type="RefSeq" id="WP_111626025.1">
    <property type="nucleotide sequence ID" value="NZ_QLLQ01000022.1"/>
</dbReference>
<keyword evidence="3" id="KW-1185">Reference proteome</keyword>
<proteinExistence type="predicted"/>
<gene>
    <name evidence="2" type="ORF">LX77_03593</name>
</gene>
<feature type="transmembrane region" description="Helical" evidence="1">
    <location>
        <begin position="21"/>
        <end position="40"/>
    </location>
</feature>